<dbReference type="EMBL" id="AP029612">
    <property type="protein sequence ID" value="BFG71017.1"/>
    <property type="molecule type" value="Genomic_DNA"/>
</dbReference>
<dbReference type="CDD" id="cd07184">
    <property type="entry name" value="E_set_Isoamylase_like_N"/>
    <property type="match status" value="1"/>
</dbReference>
<accession>A0AAT9GK70</accession>
<dbReference type="InterPro" id="IPR014756">
    <property type="entry name" value="Ig_E-set"/>
</dbReference>
<sequence>MIQKTIYKTKDYSKVKFTLSIEDKESAAILGLNGDWKNPIPMKKKKDGSFIAEVQLPKASQHEFRYLLNETEWINEPEADGEVVNTYGSSNSVLSL</sequence>
<dbReference type="Gene3D" id="2.60.40.10">
    <property type="entry name" value="Immunoglobulins"/>
    <property type="match status" value="1"/>
</dbReference>
<reference evidence="1" key="1">
    <citation type="submission" date="2024-02" db="EMBL/GenBank/DDBJ databases">
        <title>Sediminibacterium planktonica sp. nov. and Sediminibacterium longus sp. nov., isolated from surface lake and river water.</title>
        <authorList>
            <person name="Watanabe K."/>
            <person name="Takemine S."/>
            <person name="Ishii Y."/>
            <person name="Ogata Y."/>
            <person name="Shindo C."/>
            <person name="Suda W."/>
        </authorList>
    </citation>
    <scope>NUCLEOTIDE SEQUENCE</scope>
    <source>
        <strain evidence="1">KACHI17</strain>
    </source>
</reference>
<dbReference type="AlphaFoldDB" id="A0AAT9GK70"/>
<dbReference type="InterPro" id="IPR013783">
    <property type="entry name" value="Ig-like_fold"/>
</dbReference>
<protein>
    <recommendedName>
        <fullName evidence="2">AMP-activated protein kinase glycogen-binding domain-containing protein</fullName>
    </recommendedName>
</protein>
<dbReference type="SUPFAM" id="SSF81296">
    <property type="entry name" value="E set domains"/>
    <property type="match status" value="1"/>
</dbReference>
<evidence type="ECO:0000313" key="1">
    <source>
        <dbReference type="EMBL" id="BFG71017.1"/>
    </source>
</evidence>
<evidence type="ECO:0008006" key="2">
    <source>
        <dbReference type="Google" id="ProtNLM"/>
    </source>
</evidence>
<proteinExistence type="predicted"/>
<organism evidence="1">
    <name type="scientific">Sediminibacterium sp. KACHI17</name>
    <dbReference type="NCBI Taxonomy" id="1751071"/>
    <lineage>
        <taxon>Bacteria</taxon>
        <taxon>Pseudomonadati</taxon>
        <taxon>Bacteroidota</taxon>
        <taxon>Chitinophagia</taxon>
        <taxon>Chitinophagales</taxon>
        <taxon>Chitinophagaceae</taxon>
        <taxon>Sediminibacterium</taxon>
    </lineage>
</organism>
<dbReference type="RefSeq" id="WP_353548654.1">
    <property type="nucleotide sequence ID" value="NZ_AP029612.1"/>
</dbReference>
<name>A0AAT9GK70_9BACT</name>
<gene>
    <name evidence="1" type="ORF">KACHI17_18980</name>
</gene>